<dbReference type="InterPro" id="IPR013241">
    <property type="entry name" value="RNase_P_Pop3"/>
</dbReference>
<dbReference type="GO" id="GO:0000172">
    <property type="term" value="C:ribonuclease MRP complex"/>
    <property type="evidence" value="ECO:0007669"/>
    <property type="project" value="TreeGrafter"/>
</dbReference>
<evidence type="ECO:0008006" key="4">
    <source>
        <dbReference type="Google" id="ProtNLM"/>
    </source>
</evidence>
<dbReference type="PANTHER" id="PTHR28272">
    <property type="entry name" value="RIBONUCLEASES P/MRP PROTEIN SUBUNIT POP3"/>
    <property type="match status" value="1"/>
</dbReference>
<dbReference type="GO" id="GO:0008033">
    <property type="term" value="P:tRNA processing"/>
    <property type="evidence" value="ECO:0007669"/>
    <property type="project" value="InterPro"/>
</dbReference>
<sequence>MGPQAKQKPVYKTAIPFTHTRWPKLTSLDRDNILDLLCSFLQPLGDHRRTHIIPSKGKKRKRKSKQPPNPDLQLTKEPSQDKAIQDAPPPPPEIGSYVLIGLNSVTRHLEALAAQNAPRTFPKSSSDGSKENSNDAAKGSRERGGSQPNIEASPLQPLSLVIIPHTHPPASLPHAHIPILIHLSTLMKPSSSSSSSSSSIAAAASMSLVASANSKATRLITLPPASEAQLASTLHVPHVGALAIKEGAPGADALVGYVREHVGLTECAWIDEAMSGEWKATKVDVGK</sequence>
<feature type="region of interest" description="Disordered" evidence="1">
    <location>
        <begin position="116"/>
        <end position="152"/>
    </location>
</feature>
<protein>
    <recommendedName>
        <fullName evidence="4">RNase P subunit Pop3</fullName>
    </recommendedName>
</protein>
<dbReference type="GO" id="GO:0005655">
    <property type="term" value="C:nucleolar ribonuclease P complex"/>
    <property type="evidence" value="ECO:0007669"/>
    <property type="project" value="TreeGrafter"/>
</dbReference>
<feature type="region of interest" description="Disordered" evidence="1">
    <location>
        <begin position="49"/>
        <end position="96"/>
    </location>
</feature>
<dbReference type="AlphaFoldDB" id="A0A6G1IEM0"/>
<dbReference type="GO" id="GO:0034965">
    <property type="term" value="P:intronic box C/D snoRNA processing"/>
    <property type="evidence" value="ECO:0007669"/>
    <property type="project" value="TreeGrafter"/>
</dbReference>
<reference evidence="2" key="1">
    <citation type="journal article" date="2020" name="Stud. Mycol.">
        <title>101 Dothideomycetes genomes: a test case for predicting lifestyles and emergence of pathogens.</title>
        <authorList>
            <person name="Haridas S."/>
            <person name="Albert R."/>
            <person name="Binder M."/>
            <person name="Bloem J."/>
            <person name="Labutti K."/>
            <person name="Salamov A."/>
            <person name="Andreopoulos B."/>
            <person name="Baker S."/>
            <person name="Barry K."/>
            <person name="Bills G."/>
            <person name="Bluhm B."/>
            <person name="Cannon C."/>
            <person name="Castanera R."/>
            <person name="Culley D."/>
            <person name="Daum C."/>
            <person name="Ezra D."/>
            <person name="Gonzalez J."/>
            <person name="Henrissat B."/>
            <person name="Kuo A."/>
            <person name="Liang C."/>
            <person name="Lipzen A."/>
            <person name="Lutzoni F."/>
            <person name="Magnuson J."/>
            <person name="Mondo S."/>
            <person name="Nolan M."/>
            <person name="Ohm R."/>
            <person name="Pangilinan J."/>
            <person name="Park H.-J."/>
            <person name="Ramirez L."/>
            <person name="Alfaro M."/>
            <person name="Sun H."/>
            <person name="Tritt A."/>
            <person name="Yoshinaga Y."/>
            <person name="Zwiers L.-H."/>
            <person name="Turgeon B."/>
            <person name="Goodwin S."/>
            <person name="Spatafora J."/>
            <person name="Crous P."/>
            <person name="Grigoriev I."/>
        </authorList>
    </citation>
    <scope>NUCLEOTIDE SEQUENCE</scope>
    <source>
        <strain evidence="2">CBS 122367</strain>
    </source>
</reference>
<dbReference type="GO" id="GO:0006364">
    <property type="term" value="P:rRNA processing"/>
    <property type="evidence" value="ECO:0007669"/>
    <property type="project" value="InterPro"/>
</dbReference>
<evidence type="ECO:0000313" key="3">
    <source>
        <dbReference type="Proteomes" id="UP000799291"/>
    </source>
</evidence>
<dbReference type="GO" id="GO:0000171">
    <property type="term" value="F:ribonuclease MRP activity"/>
    <property type="evidence" value="ECO:0007669"/>
    <property type="project" value="TreeGrafter"/>
</dbReference>
<feature type="compositionally biased region" description="Basic residues" evidence="1">
    <location>
        <begin position="49"/>
        <end position="65"/>
    </location>
</feature>
<keyword evidence="3" id="KW-1185">Reference proteome</keyword>
<feature type="compositionally biased region" description="Basic and acidic residues" evidence="1">
    <location>
        <begin position="128"/>
        <end position="144"/>
    </location>
</feature>
<dbReference type="GO" id="GO:0004526">
    <property type="term" value="F:ribonuclease P activity"/>
    <property type="evidence" value="ECO:0007669"/>
    <property type="project" value="TreeGrafter"/>
</dbReference>
<proteinExistence type="predicted"/>
<gene>
    <name evidence="2" type="ORF">K458DRAFT_351426</name>
</gene>
<dbReference type="PANTHER" id="PTHR28272:SF1">
    <property type="entry name" value="RIBONUCLEASES P_MRP PROTEIN SUBUNIT POP3"/>
    <property type="match status" value="1"/>
</dbReference>
<organism evidence="2 3">
    <name type="scientific">Lentithecium fluviatile CBS 122367</name>
    <dbReference type="NCBI Taxonomy" id="1168545"/>
    <lineage>
        <taxon>Eukaryota</taxon>
        <taxon>Fungi</taxon>
        <taxon>Dikarya</taxon>
        <taxon>Ascomycota</taxon>
        <taxon>Pezizomycotina</taxon>
        <taxon>Dothideomycetes</taxon>
        <taxon>Pleosporomycetidae</taxon>
        <taxon>Pleosporales</taxon>
        <taxon>Massarineae</taxon>
        <taxon>Lentitheciaceae</taxon>
        <taxon>Lentithecium</taxon>
    </lineage>
</organism>
<dbReference type="EMBL" id="MU005631">
    <property type="protein sequence ID" value="KAF2676666.1"/>
    <property type="molecule type" value="Genomic_DNA"/>
</dbReference>
<dbReference type="OrthoDB" id="20109at2759"/>
<name>A0A6G1IEM0_9PLEO</name>
<dbReference type="Proteomes" id="UP000799291">
    <property type="component" value="Unassembled WGS sequence"/>
</dbReference>
<evidence type="ECO:0000256" key="1">
    <source>
        <dbReference type="SAM" id="MobiDB-lite"/>
    </source>
</evidence>
<dbReference type="GO" id="GO:0005829">
    <property type="term" value="C:cytosol"/>
    <property type="evidence" value="ECO:0007669"/>
    <property type="project" value="TreeGrafter"/>
</dbReference>
<accession>A0A6G1IEM0</accession>
<evidence type="ECO:0000313" key="2">
    <source>
        <dbReference type="EMBL" id="KAF2676666.1"/>
    </source>
</evidence>